<dbReference type="InterPro" id="IPR027417">
    <property type="entry name" value="P-loop_NTPase"/>
</dbReference>
<dbReference type="SUPFAM" id="SSF52540">
    <property type="entry name" value="P-loop containing nucleoside triphosphate hydrolases"/>
    <property type="match status" value="1"/>
</dbReference>
<keyword evidence="2" id="KW-1185">Reference proteome</keyword>
<accession>A0A839RMY2</accession>
<dbReference type="Proteomes" id="UP000567922">
    <property type="component" value="Unassembled WGS sequence"/>
</dbReference>
<comment type="caution">
    <text evidence="1">The sequence shown here is derived from an EMBL/GenBank/DDBJ whole genome shotgun (WGS) entry which is preliminary data.</text>
</comment>
<dbReference type="EMBL" id="JACHWS010000002">
    <property type="protein sequence ID" value="MBB3037870.1"/>
    <property type="molecule type" value="Genomic_DNA"/>
</dbReference>
<sequence length="201" mass="21439">MRPRADRGIDDAALTRAADVVTRRPPKLGAVRLGAIDGPSGSGKTVFSQALSNELNRRGVSVAVIPCDDFATWDRPAAWWGELEDGVLKPIGLGADGRYQAIRWAGGLPVPGPFVDVPPPDVLLIEGVSSARRSVAGRLSVAVWVEWGDASARLEAAVARDGEVCRAPLQDWQAFERGWFPIDGTRARCDVIACESPSSLA</sequence>
<proteinExistence type="predicted"/>
<name>A0A839RMY2_9ACTN</name>
<protein>
    <recommendedName>
        <fullName evidence="3">Uridine kinase</fullName>
    </recommendedName>
</protein>
<dbReference type="AlphaFoldDB" id="A0A839RMY2"/>
<reference evidence="1 2" key="1">
    <citation type="submission" date="2020-08" db="EMBL/GenBank/DDBJ databases">
        <title>Sequencing the genomes of 1000 actinobacteria strains.</title>
        <authorList>
            <person name="Klenk H.-P."/>
        </authorList>
    </citation>
    <scope>NUCLEOTIDE SEQUENCE [LARGE SCALE GENOMIC DNA]</scope>
    <source>
        <strain evidence="1 2">DSM 45258</strain>
    </source>
</reference>
<evidence type="ECO:0000313" key="2">
    <source>
        <dbReference type="Proteomes" id="UP000567922"/>
    </source>
</evidence>
<evidence type="ECO:0000313" key="1">
    <source>
        <dbReference type="EMBL" id="MBB3037870.1"/>
    </source>
</evidence>
<gene>
    <name evidence="1" type="ORF">FHU29_002319</name>
</gene>
<organism evidence="1 2">
    <name type="scientific">Hoyosella altamirensis</name>
    <dbReference type="NCBI Taxonomy" id="616997"/>
    <lineage>
        <taxon>Bacteria</taxon>
        <taxon>Bacillati</taxon>
        <taxon>Actinomycetota</taxon>
        <taxon>Actinomycetes</taxon>
        <taxon>Mycobacteriales</taxon>
        <taxon>Hoyosellaceae</taxon>
        <taxon>Hoyosella</taxon>
    </lineage>
</organism>
<dbReference type="RefSeq" id="WP_232323019.1">
    <property type="nucleotide sequence ID" value="NZ_BDDI01000013.1"/>
</dbReference>
<dbReference type="Gene3D" id="3.40.50.300">
    <property type="entry name" value="P-loop containing nucleotide triphosphate hydrolases"/>
    <property type="match status" value="1"/>
</dbReference>
<evidence type="ECO:0008006" key="3">
    <source>
        <dbReference type="Google" id="ProtNLM"/>
    </source>
</evidence>